<gene>
    <name evidence="2" type="ORF">AOQ84DRAFT_294587</name>
</gene>
<feature type="non-terminal residue" evidence="2">
    <location>
        <position position="582"/>
    </location>
</feature>
<feature type="region of interest" description="Disordered" evidence="1">
    <location>
        <begin position="368"/>
        <end position="390"/>
    </location>
</feature>
<dbReference type="Proteomes" id="UP000250140">
    <property type="component" value="Unassembled WGS sequence"/>
</dbReference>
<dbReference type="AlphaFoldDB" id="A0A8E2EZA9"/>
<accession>A0A8E2EZA9</accession>
<feature type="compositionally biased region" description="Polar residues" evidence="1">
    <location>
        <begin position="371"/>
        <end position="380"/>
    </location>
</feature>
<keyword evidence="3" id="KW-1185">Reference proteome</keyword>
<proteinExistence type="predicted"/>
<evidence type="ECO:0000313" key="2">
    <source>
        <dbReference type="EMBL" id="OCL07705.1"/>
    </source>
</evidence>
<name>A0A8E2EZA9_9PEZI</name>
<protein>
    <submittedName>
        <fullName evidence="2">Uncharacterized protein</fullName>
    </submittedName>
</protein>
<organism evidence="2 3">
    <name type="scientific">Glonium stellatum</name>
    <dbReference type="NCBI Taxonomy" id="574774"/>
    <lineage>
        <taxon>Eukaryota</taxon>
        <taxon>Fungi</taxon>
        <taxon>Dikarya</taxon>
        <taxon>Ascomycota</taxon>
        <taxon>Pezizomycotina</taxon>
        <taxon>Dothideomycetes</taxon>
        <taxon>Pleosporomycetidae</taxon>
        <taxon>Gloniales</taxon>
        <taxon>Gloniaceae</taxon>
        <taxon>Glonium</taxon>
    </lineage>
</organism>
<reference evidence="2 3" key="1">
    <citation type="journal article" date="2016" name="Nat. Commun.">
        <title>Ectomycorrhizal ecology is imprinted in the genome of the dominant symbiotic fungus Cenococcum geophilum.</title>
        <authorList>
            <consortium name="DOE Joint Genome Institute"/>
            <person name="Peter M."/>
            <person name="Kohler A."/>
            <person name="Ohm R.A."/>
            <person name="Kuo A."/>
            <person name="Krutzmann J."/>
            <person name="Morin E."/>
            <person name="Arend M."/>
            <person name="Barry K.W."/>
            <person name="Binder M."/>
            <person name="Choi C."/>
            <person name="Clum A."/>
            <person name="Copeland A."/>
            <person name="Grisel N."/>
            <person name="Haridas S."/>
            <person name="Kipfer T."/>
            <person name="LaButti K."/>
            <person name="Lindquist E."/>
            <person name="Lipzen A."/>
            <person name="Maire R."/>
            <person name="Meier B."/>
            <person name="Mihaltcheva S."/>
            <person name="Molinier V."/>
            <person name="Murat C."/>
            <person name="Poggeler S."/>
            <person name="Quandt C.A."/>
            <person name="Sperisen C."/>
            <person name="Tritt A."/>
            <person name="Tisserant E."/>
            <person name="Crous P.W."/>
            <person name="Henrissat B."/>
            <person name="Nehls U."/>
            <person name="Egli S."/>
            <person name="Spatafora J.W."/>
            <person name="Grigoriev I.V."/>
            <person name="Martin F.M."/>
        </authorList>
    </citation>
    <scope>NUCLEOTIDE SEQUENCE [LARGE SCALE GENOMIC DNA]</scope>
    <source>
        <strain evidence="2 3">CBS 207.34</strain>
    </source>
</reference>
<dbReference type="EMBL" id="KV749807">
    <property type="protein sequence ID" value="OCL07705.1"/>
    <property type="molecule type" value="Genomic_DNA"/>
</dbReference>
<sequence length="582" mass="67358">PLLFPFLVLEAKGEKGTENFGHMEIQTAFPIKNALELQYNLLKTHGNTMDVPGGPLVWFLAYRGEDWRVYGAVIYEEEGRPNYYINHLWSGTITGSDEALQLVLVVDYILDWARDIYRPNILRQLRTLSTLHWSDAMTVPVDPDIYSLRGEVQPWMEGHDLELDDINPSISDTASVTFEDDPVDHLSKFKTAQGLVRDGRFIESRLRALYITRDNVQTLLQGFENPNAAMRFARSVLAALSRRCVALESDDVLDDIEDKWTGNARPKTTLPGQKSKIYAQFRISYFINPAWEQIRELTYIAASDEAREILIGSVKFRSAVRRSGFAPPECPKEDIINSIHTFLQRSVRHDFMSTLVRRTYAVDMADIPVTTPDSNERTQQSPPPRMVIKLDKDKTSPGVATQGIVHGIYEKYRIGKREPNEPFLRVSARVDCEGRPLWKGWKSEDRFYRSERHLHGVLVYGKLLKRANLHQGSEQKLCLYILNGQTEHIDTFRISWKLIWFLFRDHIYSTVRKSKVYKTSRNWQDNRTGYYLKMSEAPKHLKISRDALRQIIFDWIKSMNPPTKHSVFQTAVFREKGRNIES</sequence>
<evidence type="ECO:0000256" key="1">
    <source>
        <dbReference type="SAM" id="MobiDB-lite"/>
    </source>
</evidence>
<dbReference type="OrthoDB" id="3538597at2759"/>
<evidence type="ECO:0000313" key="3">
    <source>
        <dbReference type="Proteomes" id="UP000250140"/>
    </source>
</evidence>